<dbReference type="PANTHER" id="PTHR13099:SF0">
    <property type="entry name" value="NADH DEHYDROGENASE [UBIQUINONE] 1 SUBUNIT C2-RELATED"/>
    <property type="match status" value="1"/>
</dbReference>
<evidence type="ECO:0000256" key="11">
    <source>
        <dbReference type="PIRNR" id="PIRNR017834"/>
    </source>
</evidence>
<gene>
    <name evidence="12" type="ORF">B5V51_2701</name>
</gene>
<dbReference type="GO" id="GO:0006120">
    <property type="term" value="P:mitochondrial electron transport, NADH to ubiquinone"/>
    <property type="evidence" value="ECO:0007669"/>
    <property type="project" value="InterPro"/>
</dbReference>
<keyword evidence="8" id="KW-1133">Transmembrane helix</keyword>
<reference evidence="12" key="1">
    <citation type="submission" date="2017-09" db="EMBL/GenBank/DDBJ databases">
        <title>Contemporary evolution of a Lepidopteran species, Heliothis virescens, in response to modern agricultural practices.</title>
        <authorList>
            <person name="Fritz M.L."/>
            <person name="Deyonke A.M."/>
            <person name="Papanicolaou A."/>
            <person name="Micinski S."/>
            <person name="Westbrook J."/>
            <person name="Gould F."/>
        </authorList>
    </citation>
    <scope>NUCLEOTIDE SEQUENCE [LARGE SCALE GENOMIC DNA]</scope>
    <source>
        <strain evidence="12">HvINT-</strain>
        <tissue evidence="12">Whole body</tissue>
    </source>
</reference>
<keyword evidence="7 11" id="KW-0249">Electron transport</keyword>
<keyword evidence="10 11" id="KW-0472">Membrane</keyword>
<protein>
    <recommendedName>
        <fullName evidence="11">NADH dehydrogenase [ubiquinone] 1 subunit C2</fullName>
    </recommendedName>
</protein>
<organism evidence="12">
    <name type="scientific">Heliothis virescens</name>
    <name type="common">Tobacco budworm moth</name>
    <dbReference type="NCBI Taxonomy" id="7102"/>
    <lineage>
        <taxon>Eukaryota</taxon>
        <taxon>Metazoa</taxon>
        <taxon>Ecdysozoa</taxon>
        <taxon>Arthropoda</taxon>
        <taxon>Hexapoda</taxon>
        <taxon>Insecta</taxon>
        <taxon>Pterygota</taxon>
        <taxon>Neoptera</taxon>
        <taxon>Endopterygota</taxon>
        <taxon>Lepidoptera</taxon>
        <taxon>Glossata</taxon>
        <taxon>Ditrysia</taxon>
        <taxon>Noctuoidea</taxon>
        <taxon>Noctuidae</taxon>
        <taxon>Heliothinae</taxon>
        <taxon>Heliothis</taxon>
    </lineage>
</organism>
<comment type="similarity">
    <text evidence="2 11">Belongs to the complex I NDUFC2 subunit family.</text>
</comment>
<keyword evidence="4 11" id="KW-0679">Respiratory chain</keyword>
<sequence>MAVPDSQLSAIELLNKGNEGREVPVLNKHWTEILGATFGLCMGIFLNHQTRRPAFSGIQKHVLLGAGFIGLFNFVQDKRNSYLAEKDAVFRHYVSLHPEDFPEPPRKKIADIIEPWVPVR</sequence>
<proteinExistence type="inferred from homology"/>
<keyword evidence="3 11" id="KW-0813">Transport</keyword>
<dbReference type="STRING" id="7102.A0A2A4K4U1"/>
<comment type="function">
    <text evidence="11">Accessory subunit of the mitochondrial membrane respiratory chain NADH dehydrogenase (Complex I), that is believed not to be involved in catalysis. Complex I functions in the transfer of electrons from NADH to the respiratory chain. The immediate electron acceptor for the enzyme is believed to be ubiquinone.</text>
</comment>
<dbReference type="EMBL" id="NWSH01000162">
    <property type="protein sequence ID" value="PCG78928.1"/>
    <property type="molecule type" value="Genomic_DNA"/>
</dbReference>
<dbReference type="PANTHER" id="PTHR13099">
    <property type="entry name" value="NADH-UBIQUINONE OXIDOREDUCTASE SUBUNIT B14.5B"/>
    <property type="match status" value="1"/>
</dbReference>
<dbReference type="Pfam" id="PF06374">
    <property type="entry name" value="NDUF_C2"/>
    <property type="match status" value="1"/>
</dbReference>
<dbReference type="PIRSF" id="PIRSF017834">
    <property type="entry name" value="NADH-UbQ_OxRdtase_b14.5b"/>
    <property type="match status" value="1"/>
</dbReference>
<evidence type="ECO:0000256" key="1">
    <source>
        <dbReference type="ARBA" id="ARBA00004298"/>
    </source>
</evidence>
<accession>A0A2A4K4U1</accession>
<dbReference type="InterPro" id="IPR009423">
    <property type="entry name" value="NDUC2"/>
</dbReference>
<evidence type="ECO:0000256" key="10">
    <source>
        <dbReference type="ARBA" id="ARBA00023136"/>
    </source>
</evidence>
<dbReference type="GO" id="GO:0005743">
    <property type="term" value="C:mitochondrial inner membrane"/>
    <property type="evidence" value="ECO:0007669"/>
    <property type="project" value="UniProtKB-SubCell"/>
</dbReference>
<comment type="caution">
    <text evidence="12">The sequence shown here is derived from an EMBL/GenBank/DDBJ whole genome shotgun (WGS) entry which is preliminary data.</text>
</comment>
<evidence type="ECO:0000256" key="6">
    <source>
        <dbReference type="ARBA" id="ARBA00022792"/>
    </source>
</evidence>
<dbReference type="AlphaFoldDB" id="A0A2A4K4U1"/>
<evidence type="ECO:0000256" key="4">
    <source>
        <dbReference type="ARBA" id="ARBA00022660"/>
    </source>
</evidence>
<keyword evidence="5" id="KW-0812">Transmembrane</keyword>
<evidence type="ECO:0000256" key="9">
    <source>
        <dbReference type="ARBA" id="ARBA00023128"/>
    </source>
</evidence>
<evidence type="ECO:0000256" key="5">
    <source>
        <dbReference type="ARBA" id="ARBA00022692"/>
    </source>
</evidence>
<evidence type="ECO:0000256" key="2">
    <source>
        <dbReference type="ARBA" id="ARBA00008674"/>
    </source>
</evidence>
<name>A0A2A4K4U1_HELVI</name>
<evidence type="ECO:0000256" key="3">
    <source>
        <dbReference type="ARBA" id="ARBA00022448"/>
    </source>
</evidence>
<comment type="subcellular location">
    <subcellularLocation>
        <location evidence="1">Mitochondrion inner membrane</location>
        <topology evidence="1">Single-pass membrane protein</topology>
        <orientation evidence="1">Matrix side</orientation>
    </subcellularLocation>
</comment>
<evidence type="ECO:0000313" key="12">
    <source>
        <dbReference type="EMBL" id="PCG78928.1"/>
    </source>
</evidence>
<evidence type="ECO:0000256" key="8">
    <source>
        <dbReference type="ARBA" id="ARBA00022989"/>
    </source>
</evidence>
<evidence type="ECO:0000256" key="7">
    <source>
        <dbReference type="ARBA" id="ARBA00022982"/>
    </source>
</evidence>
<keyword evidence="6 11" id="KW-0999">Mitochondrion inner membrane</keyword>
<keyword evidence="9 11" id="KW-0496">Mitochondrion</keyword>